<organism evidence="1 2">
    <name type="scientific">Grimontia indica</name>
    <dbReference type="NCBI Taxonomy" id="1056512"/>
    <lineage>
        <taxon>Bacteria</taxon>
        <taxon>Pseudomonadati</taxon>
        <taxon>Pseudomonadota</taxon>
        <taxon>Gammaproteobacteria</taxon>
        <taxon>Vibrionales</taxon>
        <taxon>Vibrionaceae</taxon>
        <taxon>Grimontia</taxon>
    </lineage>
</organism>
<reference evidence="1 2" key="1">
    <citation type="journal article" date="2014" name="PLoS ONE">
        <title>Grimontia indica AK16(T), sp. nov., Isolated from a Seawater Sample Reports the Presence of Pathogenic Genes Similar to Vibrio Genus.</title>
        <authorList>
            <person name="Singh A."/>
            <person name="Vaidya B."/>
            <person name="Khatri I."/>
            <person name="Srinivas T.N."/>
            <person name="Subramanian S."/>
            <person name="Korpole S."/>
            <person name="Pinnaka A.K."/>
        </authorList>
    </citation>
    <scope>NUCLEOTIDE SEQUENCE [LARGE SCALE GENOMIC DNA]</scope>
    <source>
        <strain evidence="1 2">AK16</strain>
    </source>
</reference>
<dbReference type="EMBL" id="ANFM02000011">
    <property type="protein sequence ID" value="EOD80617.1"/>
    <property type="molecule type" value="Genomic_DNA"/>
</dbReference>
<sequence length="67" mass="7726">MLTIKDIERSAGETRKILDSQIMRMFWIQLEDCRSGEAVHHVTSKKKPRINGAVLLTLYRLNSNLKA</sequence>
<name>R1IT16_9GAMM</name>
<proteinExistence type="predicted"/>
<keyword evidence="2" id="KW-1185">Reference proteome</keyword>
<evidence type="ECO:0000313" key="1">
    <source>
        <dbReference type="EMBL" id="EOD80617.1"/>
    </source>
</evidence>
<dbReference type="AlphaFoldDB" id="R1IT16"/>
<protein>
    <submittedName>
        <fullName evidence="1">Uncharacterized protein</fullName>
    </submittedName>
</protein>
<dbReference type="Proteomes" id="UP000011223">
    <property type="component" value="Unassembled WGS sequence"/>
</dbReference>
<accession>R1IT16</accession>
<comment type="caution">
    <text evidence="1">The sequence shown here is derived from an EMBL/GenBank/DDBJ whole genome shotgun (WGS) entry which is preliminary data.</text>
</comment>
<gene>
    <name evidence="1" type="ORF">D515_00242</name>
</gene>
<evidence type="ECO:0000313" key="2">
    <source>
        <dbReference type="Proteomes" id="UP000011223"/>
    </source>
</evidence>